<dbReference type="EMBL" id="PKSL01000008">
    <property type="protein sequence ID" value="POW16257.1"/>
    <property type="molecule type" value="Genomic_DNA"/>
</dbReference>
<evidence type="ECO:0000313" key="4">
    <source>
        <dbReference type="Proteomes" id="UP000239156"/>
    </source>
</evidence>
<dbReference type="Proteomes" id="UP000239156">
    <property type="component" value="Unassembled WGS sequence"/>
</dbReference>
<name>A0A2S4W3I9_9BASI</name>
<keyword evidence="1" id="KW-1133">Transmembrane helix</keyword>
<proteinExistence type="predicted"/>
<keyword evidence="1" id="KW-0472">Membrane</keyword>
<evidence type="ECO:0000313" key="3">
    <source>
        <dbReference type="EMBL" id="POW16257.1"/>
    </source>
</evidence>
<gene>
    <name evidence="3" type="ORF">PSTT_01453</name>
</gene>
<keyword evidence="1" id="KW-0812">Transmembrane</keyword>
<dbReference type="AlphaFoldDB" id="A0A2S4W3I9"/>
<feature type="signal peptide" evidence="2">
    <location>
        <begin position="1"/>
        <end position="16"/>
    </location>
</feature>
<feature type="chain" id="PRO_5015664241" evidence="2">
    <location>
        <begin position="17"/>
        <end position="259"/>
    </location>
</feature>
<evidence type="ECO:0000256" key="2">
    <source>
        <dbReference type="SAM" id="SignalP"/>
    </source>
</evidence>
<dbReference type="VEuPathDB" id="FungiDB:PSHT_13610"/>
<reference evidence="3" key="1">
    <citation type="submission" date="2017-12" db="EMBL/GenBank/DDBJ databases">
        <title>Gene loss provides genomic basis for host adaptation in cereal stripe rust fungi.</title>
        <authorList>
            <person name="Xia C."/>
        </authorList>
    </citation>
    <scope>NUCLEOTIDE SEQUENCE [LARGE SCALE GENOMIC DNA]</scope>
    <source>
        <strain evidence="3">93-210</strain>
    </source>
</reference>
<dbReference type="VEuPathDB" id="FungiDB:PSTT_01453"/>
<accession>A0A2S4W3I9</accession>
<feature type="transmembrane region" description="Helical" evidence="1">
    <location>
        <begin position="228"/>
        <end position="250"/>
    </location>
</feature>
<dbReference type="PANTHER" id="PTHR33246">
    <property type="entry name" value="CCHC-TYPE DOMAIN-CONTAINING PROTEIN"/>
    <property type="match status" value="1"/>
</dbReference>
<keyword evidence="2" id="KW-0732">Signal</keyword>
<keyword evidence="4" id="KW-1185">Reference proteome</keyword>
<dbReference type="PANTHER" id="PTHR33246:SF51">
    <property type="entry name" value="MYB_SANT-LIKE DOMAIN-CONTAINING PROTEIN"/>
    <property type="match status" value="1"/>
</dbReference>
<protein>
    <submittedName>
        <fullName evidence="3">Uncharacterized protein</fullName>
    </submittedName>
</protein>
<evidence type="ECO:0000256" key="1">
    <source>
        <dbReference type="SAM" id="Phobius"/>
    </source>
</evidence>
<sequence>MVLIFAHLYFSGSSVALHQLADEFSPIGRQLPPPSSLHAHISSRVRNAVAFPNGGIFGRRANGEANECQSNAIDLQDPRRVDPRPALPARRLHEHLHLPGVASALQHIVWNWTHHPRWHANRSKVTAYNIFADWMNERNPALQLTGRGLSHRLTSYKRLYTNAKNHEDPSCNEVDKGHRKDSHTEILEQLCPCFERMDHIFGNQVDISPILLSDQPLRDSGIITVTNWLAGHTFLSLAKVFLVLAFIILLTTHIPLSFW</sequence>
<organism evidence="3 4">
    <name type="scientific">Puccinia striiformis</name>
    <dbReference type="NCBI Taxonomy" id="27350"/>
    <lineage>
        <taxon>Eukaryota</taxon>
        <taxon>Fungi</taxon>
        <taxon>Dikarya</taxon>
        <taxon>Basidiomycota</taxon>
        <taxon>Pucciniomycotina</taxon>
        <taxon>Pucciniomycetes</taxon>
        <taxon>Pucciniales</taxon>
        <taxon>Pucciniaceae</taxon>
        <taxon>Puccinia</taxon>
    </lineage>
</organism>
<comment type="caution">
    <text evidence="3">The sequence shown here is derived from an EMBL/GenBank/DDBJ whole genome shotgun (WGS) entry which is preliminary data.</text>
</comment>